<evidence type="ECO:0000259" key="1">
    <source>
        <dbReference type="SMART" id="SM00355"/>
    </source>
</evidence>
<feature type="domain" description="C2H2-type" evidence="1">
    <location>
        <begin position="97"/>
        <end position="117"/>
    </location>
</feature>
<protein>
    <recommendedName>
        <fullName evidence="1">C2H2-type domain-containing protein</fullName>
    </recommendedName>
</protein>
<organism evidence="2 3">
    <name type="scientific">Zophobas morio</name>
    <dbReference type="NCBI Taxonomy" id="2755281"/>
    <lineage>
        <taxon>Eukaryota</taxon>
        <taxon>Metazoa</taxon>
        <taxon>Ecdysozoa</taxon>
        <taxon>Arthropoda</taxon>
        <taxon>Hexapoda</taxon>
        <taxon>Insecta</taxon>
        <taxon>Pterygota</taxon>
        <taxon>Neoptera</taxon>
        <taxon>Endopterygota</taxon>
        <taxon>Coleoptera</taxon>
        <taxon>Polyphaga</taxon>
        <taxon>Cucujiformia</taxon>
        <taxon>Tenebrionidae</taxon>
        <taxon>Zophobas</taxon>
    </lineage>
</organism>
<name>A0AA38I4P7_9CUCU</name>
<feature type="domain" description="C2H2-type" evidence="1">
    <location>
        <begin position="60"/>
        <end position="83"/>
    </location>
</feature>
<proteinExistence type="predicted"/>
<comment type="caution">
    <text evidence="2">The sequence shown here is derived from an EMBL/GenBank/DDBJ whole genome shotgun (WGS) entry which is preliminary data.</text>
</comment>
<evidence type="ECO:0000313" key="3">
    <source>
        <dbReference type="Proteomes" id="UP001168821"/>
    </source>
</evidence>
<dbReference type="SMART" id="SM00355">
    <property type="entry name" value="ZnF_C2H2"/>
    <property type="match status" value="3"/>
</dbReference>
<dbReference type="AlphaFoldDB" id="A0AA38I4P7"/>
<keyword evidence="3" id="KW-1185">Reference proteome</keyword>
<accession>A0AA38I4P7</accession>
<feature type="domain" description="C2H2-type" evidence="1">
    <location>
        <begin position="22"/>
        <end position="44"/>
    </location>
</feature>
<reference evidence="2" key="1">
    <citation type="journal article" date="2023" name="G3 (Bethesda)">
        <title>Whole genome assemblies of Zophobas morio and Tenebrio molitor.</title>
        <authorList>
            <person name="Kaur S."/>
            <person name="Stinson S.A."/>
            <person name="diCenzo G.C."/>
        </authorList>
    </citation>
    <scope>NUCLEOTIDE SEQUENCE</scope>
    <source>
        <strain evidence="2">QUZm001</strain>
    </source>
</reference>
<dbReference type="Proteomes" id="UP001168821">
    <property type="component" value="Unassembled WGS sequence"/>
</dbReference>
<sequence length="227" mass="26942">MSTLEYSEKLMRRVKFLPHDVHYCKGCPYFTKSAFLMVNHCRRHRSLRLPFNCVKNMEIYLCIDCNFQTELTICMRNHIIKYHTPRNREIRSDVKTYVCKKCGFQTYFQLYYFRHNKTCTGNTENDQTAATLLKKLKTHLRRVVVTNTEKNVYKECLESSEAAKSLSLSLAPWLINSLRKARAKSVDAILKENSHLYEEYDTEKLVNSIDIEKLKFRFKQNISKKID</sequence>
<gene>
    <name evidence="2" type="ORF">Zmor_017078</name>
</gene>
<dbReference type="EMBL" id="JALNTZ010000005">
    <property type="protein sequence ID" value="KAJ3651013.1"/>
    <property type="molecule type" value="Genomic_DNA"/>
</dbReference>
<dbReference type="InterPro" id="IPR013087">
    <property type="entry name" value="Znf_C2H2_type"/>
</dbReference>
<evidence type="ECO:0000313" key="2">
    <source>
        <dbReference type="EMBL" id="KAJ3651013.1"/>
    </source>
</evidence>